<proteinExistence type="predicted"/>
<dbReference type="EMBL" id="JRGF01000005">
    <property type="protein sequence ID" value="KHE42284.1"/>
    <property type="molecule type" value="Genomic_DNA"/>
</dbReference>
<sequence>MEKEVLKELLDAFYDRYDTADFIENDPVSVPHLFTGREDREIAGFLAATVAWGNRRAIVRSGRRMMELMDGAPYEFTLHASPEELRPLGHFVHRTFNGTDFIAFVLALRRLCTVWGGIGQFFEERYAATGDLRIVLAEFRREFFACDHPVRCEKHVSSIERKASCKRLNMYLRWMVRDDGRGVDFGMWKRIPASALYLPLDVHSGAMARALGLLQRRQNDWRTVEEVTEALRALDADDPVKYDFALFGAGIAGYLR</sequence>
<keyword evidence="2" id="KW-1185">Reference proteome</keyword>
<name>A0ABR4YJ54_9BACT</name>
<dbReference type="InterPro" id="IPR014127">
    <property type="entry name" value="CHP02757"/>
</dbReference>
<dbReference type="NCBIfam" id="TIGR02757">
    <property type="entry name" value="TIGR02757 family protein"/>
    <property type="match status" value="1"/>
</dbReference>
<comment type="caution">
    <text evidence="1">The sequence shown here is derived from an EMBL/GenBank/DDBJ whole genome shotgun (WGS) entry which is preliminary data.</text>
</comment>
<protein>
    <recommendedName>
        <fullName evidence="3">TIGR02757 family protein</fullName>
    </recommendedName>
</protein>
<dbReference type="RefSeq" id="WP_035472860.1">
    <property type="nucleotide sequence ID" value="NZ_JRGF01000005.1"/>
</dbReference>
<evidence type="ECO:0000313" key="1">
    <source>
        <dbReference type="EMBL" id="KHE42284.1"/>
    </source>
</evidence>
<dbReference type="Pfam" id="PF09674">
    <property type="entry name" value="DUF2400"/>
    <property type="match status" value="1"/>
</dbReference>
<gene>
    <name evidence="1" type="ORF">LG35_05180</name>
</gene>
<accession>A0ABR4YJ54</accession>
<dbReference type="Proteomes" id="UP000030889">
    <property type="component" value="Unassembled WGS sequence"/>
</dbReference>
<reference evidence="1 2" key="1">
    <citation type="submission" date="2014-09" db="EMBL/GenBank/DDBJ databases">
        <title>Alistipes sp. 627, sp. nov., a novel member of the family Rikenellaceae isolated from human faeces.</title>
        <authorList>
            <person name="Shkoporov A.N."/>
            <person name="Chaplin A.V."/>
            <person name="Motuzova O.V."/>
            <person name="Kafarskaia L.I."/>
            <person name="Khokhlova E.V."/>
            <person name="Efimov B.A."/>
        </authorList>
    </citation>
    <scope>NUCLEOTIDE SEQUENCE [LARGE SCALE GENOMIC DNA]</scope>
    <source>
        <strain evidence="1 2">627</strain>
    </source>
</reference>
<evidence type="ECO:0008006" key="3">
    <source>
        <dbReference type="Google" id="ProtNLM"/>
    </source>
</evidence>
<evidence type="ECO:0000313" key="2">
    <source>
        <dbReference type="Proteomes" id="UP000030889"/>
    </source>
</evidence>
<organism evidence="1 2">
    <name type="scientific">Alistipes inops</name>
    <dbReference type="NCBI Taxonomy" id="1501391"/>
    <lineage>
        <taxon>Bacteria</taxon>
        <taxon>Pseudomonadati</taxon>
        <taxon>Bacteroidota</taxon>
        <taxon>Bacteroidia</taxon>
        <taxon>Bacteroidales</taxon>
        <taxon>Rikenellaceae</taxon>
        <taxon>Alistipes</taxon>
    </lineage>
</organism>